<dbReference type="Gene3D" id="3.30.300.20">
    <property type="match status" value="1"/>
</dbReference>
<dbReference type="InterPro" id="IPR003718">
    <property type="entry name" value="OsmC/Ohr_fam"/>
</dbReference>
<dbReference type="Proteomes" id="UP000518300">
    <property type="component" value="Unassembled WGS sequence"/>
</dbReference>
<dbReference type="RefSeq" id="WP_169344697.1">
    <property type="nucleotide sequence ID" value="NZ_JABBJJ010000038.1"/>
</dbReference>
<name>A0A848LEY3_9BACT</name>
<dbReference type="InterPro" id="IPR036102">
    <property type="entry name" value="OsmC/Ohrsf"/>
</dbReference>
<evidence type="ECO:0000313" key="2">
    <source>
        <dbReference type="Proteomes" id="UP000518300"/>
    </source>
</evidence>
<dbReference type="Pfam" id="PF02566">
    <property type="entry name" value="OsmC"/>
    <property type="match status" value="1"/>
</dbReference>
<dbReference type="PANTHER" id="PTHR42830">
    <property type="entry name" value="OSMOTICALLY INDUCIBLE FAMILY PROTEIN"/>
    <property type="match status" value="1"/>
</dbReference>
<dbReference type="InterPro" id="IPR015946">
    <property type="entry name" value="KH_dom-like_a/b"/>
</dbReference>
<keyword evidence="2" id="KW-1185">Reference proteome</keyword>
<dbReference type="EMBL" id="JABBJJ010000038">
    <property type="protein sequence ID" value="NMO15405.1"/>
    <property type="molecule type" value="Genomic_DNA"/>
</dbReference>
<organism evidence="1 2">
    <name type="scientific">Pyxidicoccus fallax</name>
    <dbReference type="NCBI Taxonomy" id="394095"/>
    <lineage>
        <taxon>Bacteria</taxon>
        <taxon>Pseudomonadati</taxon>
        <taxon>Myxococcota</taxon>
        <taxon>Myxococcia</taxon>
        <taxon>Myxococcales</taxon>
        <taxon>Cystobacterineae</taxon>
        <taxon>Myxococcaceae</taxon>
        <taxon>Pyxidicoccus</taxon>
    </lineage>
</organism>
<dbReference type="SUPFAM" id="SSF82784">
    <property type="entry name" value="OsmC-like"/>
    <property type="match status" value="1"/>
</dbReference>
<gene>
    <name evidence="1" type="ORF">HG543_11145</name>
</gene>
<protein>
    <submittedName>
        <fullName evidence="1">OsmC family protein</fullName>
    </submittedName>
</protein>
<proteinExistence type="predicted"/>
<reference evidence="1 2" key="1">
    <citation type="submission" date="2020-04" db="EMBL/GenBank/DDBJ databases">
        <title>Draft genome of Pyxidicoccus fallax type strain.</title>
        <authorList>
            <person name="Whitworth D.E."/>
        </authorList>
    </citation>
    <scope>NUCLEOTIDE SEQUENCE [LARGE SCALE GENOMIC DNA]</scope>
    <source>
        <strain evidence="1 2">DSM 14698</strain>
    </source>
</reference>
<accession>A0A848LEY3</accession>
<dbReference type="PANTHER" id="PTHR42830:SF2">
    <property type="entry name" value="OSMC_OHR FAMILY PROTEIN"/>
    <property type="match status" value="1"/>
</dbReference>
<comment type="caution">
    <text evidence="1">The sequence shown here is derived from an EMBL/GenBank/DDBJ whole genome shotgun (WGS) entry which is preliminary data.</text>
</comment>
<evidence type="ECO:0000313" key="1">
    <source>
        <dbReference type="EMBL" id="NMO15405.1"/>
    </source>
</evidence>
<dbReference type="InterPro" id="IPR052707">
    <property type="entry name" value="OsmC_Ohr_Peroxiredoxin"/>
</dbReference>
<dbReference type="AlphaFoldDB" id="A0A848LEY3"/>
<sequence>MAGKEHRYAVTVEWTGNRGEGTATYRSYERAHELRVEGKPPIPGSSDPAFRGDPARWNPEELLVASLSACHKLWYLHLCATAGVVVTDYVDAAEGVMAEDADGSGQFVRVVLRPRVTITAGSDPEKARALHHEAHAMCFIARSVNFPVTHEPTTLVEARRA</sequence>